<keyword evidence="11 17" id="KW-0418">Kinase</keyword>
<evidence type="ECO:0000256" key="5">
    <source>
        <dbReference type="ARBA" id="ARBA00022519"/>
    </source>
</evidence>
<feature type="domain" description="PAS" evidence="15">
    <location>
        <begin position="1072"/>
        <end position="1143"/>
    </location>
</feature>
<dbReference type="InterPro" id="IPR013656">
    <property type="entry name" value="PAS_4"/>
</dbReference>
<evidence type="ECO:0000256" key="8">
    <source>
        <dbReference type="ARBA" id="ARBA00022692"/>
    </source>
</evidence>
<evidence type="ECO:0000259" key="14">
    <source>
        <dbReference type="PROSITE" id="PS50109"/>
    </source>
</evidence>
<dbReference type="eggNOG" id="arCOG07605">
    <property type="taxonomic scope" value="Archaea"/>
</dbReference>
<feature type="domain" description="PAC" evidence="16">
    <location>
        <begin position="1020"/>
        <end position="1071"/>
    </location>
</feature>
<protein>
    <recommendedName>
        <fullName evidence="3">histidine kinase</fullName>
        <ecNumber evidence="3">2.7.13.3</ecNumber>
    </recommendedName>
</protein>
<dbReference type="SMART" id="SM00091">
    <property type="entry name" value="PAS"/>
    <property type="match status" value="8"/>
</dbReference>
<dbReference type="Gene3D" id="3.30.450.20">
    <property type="entry name" value="PAS domain"/>
    <property type="match status" value="8"/>
</dbReference>
<dbReference type="GeneID" id="10796837"/>
<feature type="domain" description="PAC" evidence="16">
    <location>
        <begin position="899"/>
        <end position="950"/>
    </location>
</feature>
<dbReference type="GO" id="GO:0000155">
    <property type="term" value="F:phosphorelay sensor kinase activity"/>
    <property type="evidence" value="ECO:0007669"/>
    <property type="project" value="InterPro"/>
</dbReference>
<dbReference type="PRINTS" id="PR00344">
    <property type="entry name" value="BCTRLSENSOR"/>
</dbReference>
<sequence>MGSSSTDADHRAQLRRQEAIADLSQQALETGAAAIDQLLDDATAAVAAALDLEYCAIVERRADGTGAVSRAESGLETGRVGATVPADRLAQFERVLRADEPVVDEWPADEGAPAPLTDHGVVDSAAVRIGPRDDPWGVLCAYATDRRAFTEDDLAFLERVAAVLASAVENADVRRDLERTERRFEAIFEDPNILVGLLEPDGTVIDINGTAMEYVAADLADVTGEPFWETPWWGEGDEIRDDVREWTERAAAGEYVTFEADLTQPTGERYTIEGAFRPVTDDDGDVTSIVVSDRDVTAREERERRLSTLMDNVPGMVYRCENERGWPMEFVSDACADLAGYDPDALERGEVSWGEDVMVQADREKLWETVQRETAADGADRTFSETYRIDTADGERRWVRDYGRGLFDEDGELVAIEGIIADITERKQLEADLAESEQRYRALIDHFPNGVVALVDEDLTYRTVGGDSQYTADAPAEEIEGRSVSEVVSAELAAELVPRYEAALEGESSGFEATINGRTFDFRIVPIRDDDGEVFAALGMSQNITERYEYERELEDAKSRLEAATEAGAVGTWEWHLQDDEMVAGATFAETFDVDPEAAREGVSSERFLAAIHEDDRDRVEAKIAAALEAGGEYEAEYRVRNADGELRWVVSRGRVECDADGEPQKFTGAVTDITERKRAQLQLERNNEQLETLFDVLPVGVIVAGADGEIRQTNDTARDIWDGAVLDAGSVAEYEKYPIWWADSGEPVAPEELTLARVLDGEEVTEPDVFEIETGDGERRIVRAEGMPIRNERGEVVRGVATITDITERKERERKLRERERRLERYKAYTDAILNAIDDVFYVVSEDGDLQRWNRSLAAVTGYTNEEVEAMSPTDFFADDQAAAAAAAIRTGLETGSVNAELEVSTKDGERIPFEFNASRLEDPWGNTVLAGMGRDITDRVERERHLERYETIVEVVDDGVYVVDEDGYFTMVNETYAEMLGYEPDDLVGEHVSLLVDDEILERVAELEATATSGDEWPTMEADLRTADGGTVPVEANFAMLPENDSAWHRVGVARDISDRKERERQLEESERRYRTLVENFPDGAVGLFDENLEYTVAGGQLLDEVGVPPADRVGSSIYELYPEELVEEVEPYFHAALEGEPNSFEVEFYGRHLHGYTLPVRNAAGDIYAGMIVVQDVTERREYERRLEQSNERLERFAYAASHDLQEPLRMVTSYLTLLENRYADAFDEDGREFLEFAVDGAERMRDMIDGLLEYSRVETRGDPFEPTDLNAVVDEVLADLQFRIEESGAEIAVEDLPELAVDDSQLRQVFQNLLSNAITYSGDEPPRVRIGADRRGDEWVIAVEDRGIGIDPDDQERVFTIFDRLHSRADYEGTGIGLALCERIVERHGGEIWVDSEPGEGSTFSFTLPASRD</sequence>
<name>F8D5S5_HALXS</name>
<reference evidence="17 18" key="1">
    <citation type="journal article" date="2012" name="Stand. Genomic Sci.">
        <title>Complete genome sequence of Halopiger xanaduensis type strain (SH-6(T)).</title>
        <authorList>
            <person name="Anderson I."/>
            <person name="Tindall B.J."/>
            <person name="Rohde M."/>
            <person name="Lucas S."/>
            <person name="Han J."/>
            <person name="Lapidus A."/>
            <person name="Cheng J.F."/>
            <person name="Goodwin L."/>
            <person name="Pitluck S."/>
            <person name="Peters L."/>
            <person name="Pati A."/>
            <person name="Mikhailova N."/>
            <person name="Pagani I."/>
            <person name="Teshima H."/>
            <person name="Han C."/>
            <person name="Tapia R."/>
            <person name="Land M."/>
            <person name="Woyke T."/>
            <person name="Klenk H.P."/>
            <person name="Kyrpides N."/>
            <person name="Ivanova N."/>
        </authorList>
    </citation>
    <scope>NUCLEOTIDE SEQUENCE [LARGE SCALE GENOMIC DNA]</scope>
    <source>
        <strain evidence="18">DSM 18323 / JCM 14033 / SH-6</strain>
    </source>
</reference>
<dbReference type="GO" id="GO:0006355">
    <property type="term" value="P:regulation of DNA-templated transcription"/>
    <property type="evidence" value="ECO:0007669"/>
    <property type="project" value="InterPro"/>
</dbReference>
<keyword evidence="4" id="KW-1003">Cell membrane</keyword>
<comment type="catalytic activity">
    <reaction evidence="1">
        <text>ATP + protein L-histidine = ADP + protein N-phospho-L-histidine.</text>
        <dbReference type="EC" id="2.7.13.3"/>
    </reaction>
</comment>
<feature type="domain" description="PAC" evidence="16">
    <location>
        <begin position="764"/>
        <end position="819"/>
    </location>
</feature>
<dbReference type="InterPro" id="IPR003594">
    <property type="entry name" value="HATPase_dom"/>
</dbReference>
<keyword evidence="18" id="KW-1185">Reference proteome</keyword>
<evidence type="ECO:0000256" key="9">
    <source>
        <dbReference type="ARBA" id="ARBA00022737"/>
    </source>
</evidence>
<dbReference type="CDD" id="cd00082">
    <property type="entry name" value="HisKA"/>
    <property type="match status" value="1"/>
</dbReference>
<evidence type="ECO:0000256" key="11">
    <source>
        <dbReference type="ARBA" id="ARBA00022777"/>
    </source>
</evidence>
<dbReference type="EC" id="2.7.13.3" evidence="3"/>
<dbReference type="PROSITE" id="PS50113">
    <property type="entry name" value="PAC"/>
    <property type="match status" value="8"/>
</dbReference>
<dbReference type="InterPro" id="IPR003018">
    <property type="entry name" value="GAF"/>
</dbReference>
<dbReference type="SUPFAM" id="SSF55785">
    <property type="entry name" value="PYP-like sensor domain (PAS domain)"/>
    <property type="match status" value="8"/>
</dbReference>
<dbReference type="InterPro" id="IPR035965">
    <property type="entry name" value="PAS-like_dom_sf"/>
</dbReference>
<dbReference type="NCBIfam" id="TIGR00229">
    <property type="entry name" value="sensory_box"/>
    <property type="match status" value="8"/>
</dbReference>
<evidence type="ECO:0000256" key="2">
    <source>
        <dbReference type="ARBA" id="ARBA00004429"/>
    </source>
</evidence>
<dbReference type="InterPro" id="IPR000700">
    <property type="entry name" value="PAS-assoc_C"/>
</dbReference>
<feature type="domain" description="Histidine kinase" evidence="14">
    <location>
        <begin position="1203"/>
        <end position="1416"/>
    </location>
</feature>
<dbReference type="InterPro" id="IPR029016">
    <property type="entry name" value="GAF-like_dom_sf"/>
</dbReference>
<evidence type="ECO:0000256" key="13">
    <source>
        <dbReference type="ARBA" id="ARBA00023136"/>
    </source>
</evidence>
<dbReference type="InterPro" id="IPR036097">
    <property type="entry name" value="HisK_dim/P_sf"/>
</dbReference>
<dbReference type="Pfam" id="PF02518">
    <property type="entry name" value="HATPase_c"/>
    <property type="match status" value="1"/>
</dbReference>
<keyword evidence="12" id="KW-1133">Transmembrane helix</keyword>
<dbReference type="Pfam" id="PF08447">
    <property type="entry name" value="PAS_3"/>
    <property type="match status" value="2"/>
</dbReference>
<dbReference type="InterPro" id="IPR052162">
    <property type="entry name" value="Sensor_kinase/Photoreceptor"/>
</dbReference>
<keyword evidence="9" id="KW-0677">Repeat</keyword>
<dbReference type="KEGG" id="hxa:Halxa_1872"/>
<evidence type="ECO:0000256" key="12">
    <source>
        <dbReference type="ARBA" id="ARBA00022989"/>
    </source>
</evidence>
<dbReference type="PROSITE" id="PS50112">
    <property type="entry name" value="PAS"/>
    <property type="match status" value="3"/>
</dbReference>
<feature type="domain" description="PAC" evidence="16">
    <location>
        <begin position="383"/>
        <end position="435"/>
    </location>
</feature>
<dbReference type="Gene3D" id="1.10.287.130">
    <property type="match status" value="1"/>
</dbReference>
<accession>F8D5S5</accession>
<feature type="domain" description="PAC" evidence="16">
    <location>
        <begin position="1130"/>
        <end position="1192"/>
    </location>
</feature>
<dbReference type="InterPro" id="IPR013655">
    <property type="entry name" value="PAS_fold_3"/>
</dbReference>
<evidence type="ECO:0000256" key="1">
    <source>
        <dbReference type="ARBA" id="ARBA00000085"/>
    </source>
</evidence>
<dbReference type="eggNOG" id="arCOG02352">
    <property type="taxonomic scope" value="Archaea"/>
</dbReference>
<dbReference type="GO" id="GO:0005886">
    <property type="term" value="C:plasma membrane"/>
    <property type="evidence" value="ECO:0007669"/>
    <property type="project" value="UniProtKB-SubCell"/>
</dbReference>
<dbReference type="InterPro" id="IPR036890">
    <property type="entry name" value="HATPase_C_sf"/>
</dbReference>
<dbReference type="Pfam" id="PF08448">
    <property type="entry name" value="PAS_4"/>
    <property type="match status" value="5"/>
</dbReference>
<evidence type="ECO:0000259" key="15">
    <source>
        <dbReference type="PROSITE" id="PS50112"/>
    </source>
</evidence>
<dbReference type="PROSITE" id="PS50109">
    <property type="entry name" value="HIS_KIN"/>
    <property type="match status" value="1"/>
</dbReference>
<dbReference type="RefSeq" id="WP_013879393.1">
    <property type="nucleotide sequence ID" value="NC_015666.1"/>
</dbReference>
<evidence type="ECO:0000256" key="7">
    <source>
        <dbReference type="ARBA" id="ARBA00022679"/>
    </source>
</evidence>
<gene>
    <name evidence="17" type="ordered locus">Halxa_1872</name>
</gene>
<evidence type="ECO:0000313" key="17">
    <source>
        <dbReference type="EMBL" id="AEH36500.1"/>
    </source>
</evidence>
<dbReference type="InterPro" id="IPR000014">
    <property type="entry name" value="PAS"/>
</dbReference>
<dbReference type="FunFam" id="3.30.565.10:FF:000006">
    <property type="entry name" value="Sensor histidine kinase WalK"/>
    <property type="match status" value="1"/>
</dbReference>
<dbReference type="SMART" id="SM00065">
    <property type="entry name" value="GAF"/>
    <property type="match status" value="1"/>
</dbReference>
<proteinExistence type="predicted"/>
<keyword evidence="6" id="KW-0597">Phosphoprotein</keyword>
<dbReference type="eggNOG" id="arCOG02329">
    <property type="taxonomic scope" value="Archaea"/>
</dbReference>
<dbReference type="SMART" id="SM00387">
    <property type="entry name" value="HATPase_c"/>
    <property type="match status" value="1"/>
</dbReference>
<dbReference type="Proteomes" id="UP000006794">
    <property type="component" value="Chromosome"/>
</dbReference>
<dbReference type="InterPro" id="IPR003661">
    <property type="entry name" value="HisK_dim/P_dom"/>
</dbReference>
<dbReference type="Pfam" id="PF00989">
    <property type="entry name" value="PAS"/>
    <property type="match status" value="1"/>
</dbReference>
<evidence type="ECO:0000256" key="3">
    <source>
        <dbReference type="ARBA" id="ARBA00012438"/>
    </source>
</evidence>
<feature type="domain" description="PAS" evidence="15">
    <location>
        <begin position="947"/>
        <end position="1017"/>
    </location>
</feature>
<dbReference type="InterPro" id="IPR001610">
    <property type="entry name" value="PAC"/>
</dbReference>
<keyword evidence="5" id="KW-0997">Cell inner membrane</keyword>
<dbReference type="CDD" id="cd00130">
    <property type="entry name" value="PAS"/>
    <property type="match status" value="6"/>
</dbReference>
<dbReference type="PANTHER" id="PTHR43304:SF1">
    <property type="entry name" value="PAC DOMAIN-CONTAINING PROTEIN"/>
    <property type="match status" value="1"/>
</dbReference>
<dbReference type="OrthoDB" id="157138at2157"/>
<comment type="subcellular location">
    <subcellularLocation>
        <location evidence="2">Cell inner membrane</location>
        <topology evidence="2">Multi-pass membrane protein</topology>
    </subcellularLocation>
</comment>
<feature type="domain" description="PAC" evidence="16">
    <location>
        <begin position="256"/>
        <end position="308"/>
    </location>
</feature>
<evidence type="ECO:0000313" key="18">
    <source>
        <dbReference type="Proteomes" id="UP000006794"/>
    </source>
</evidence>
<dbReference type="eggNOG" id="arCOG02369">
    <property type="taxonomic scope" value="Archaea"/>
</dbReference>
<dbReference type="Gene3D" id="2.10.70.100">
    <property type="match status" value="1"/>
</dbReference>
<dbReference type="Gene3D" id="3.30.565.10">
    <property type="entry name" value="Histidine kinase-like ATPase, C-terminal domain"/>
    <property type="match status" value="1"/>
</dbReference>
<feature type="domain" description="PAS" evidence="15">
    <location>
        <begin position="827"/>
        <end position="897"/>
    </location>
</feature>
<dbReference type="EMBL" id="CP002839">
    <property type="protein sequence ID" value="AEH36500.1"/>
    <property type="molecule type" value="Genomic_DNA"/>
</dbReference>
<dbReference type="SUPFAM" id="SSF55874">
    <property type="entry name" value="ATPase domain of HSP90 chaperone/DNA topoisomerase II/histidine kinase"/>
    <property type="match status" value="1"/>
</dbReference>
<dbReference type="Pfam" id="PF01590">
    <property type="entry name" value="GAF"/>
    <property type="match status" value="1"/>
</dbReference>
<keyword evidence="8" id="KW-0812">Transmembrane</keyword>
<keyword evidence="13" id="KW-0472">Membrane</keyword>
<evidence type="ECO:0000256" key="6">
    <source>
        <dbReference type="ARBA" id="ARBA00022553"/>
    </source>
</evidence>
<feature type="domain" description="PAC" evidence="16">
    <location>
        <begin position="504"/>
        <end position="556"/>
    </location>
</feature>
<dbReference type="SUPFAM" id="SSF47384">
    <property type="entry name" value="Homodimeric domain of signal transducing histidine kinase"/>
    <property type="match status" value="1"/>
</dbReference>
<dbReference type="FunFam" id="2.10.70.100:FF:000001">
    <property type="entry name" value="Sensory transduction histidine kinase"/>
    <property type="match status" value="1"/>
</dbReference>
<evidence type="ECO:0000256" key="10">
    <source>
        <dbReference type="ARBA" id="ARBA00022741"/>
    </source>
</evidence>
<keyword evidence="10" id="KW-0547">Nucleotide-binding</keyword>
<dbReference type="GO" id="GO:0000166">
    <property type="term" value="F:nucleotide binding"/>
    <property type="evidence" value="ECO:0007669"/>
    <property type="project" value="UniProtKB-KW"/>
</dbReference>
<dbReference type="Pfam" id="PF00512">
    <property type="entry name" value="HisKA"/>
    <property type="match status" value="1"/>
</dbReference>
<feature type="domain" description="PAC" evidence="16">
    <location>
        <begin position="634"/>
        <end position="686"/>
    </location>
</feature>
<dbReference type="SMART" id="SM00086">
    <property type="entry name" value="PAC"/>
    <property type="match status" value="8"/>
</dbReference>
<evidence type="ECO:0000256" key="4">
    <source>
        <dbReference type="ARBA" id="ARBA00022475"/>
    </source>
</evidence>
<organism evidence="17 18">
    <name type="scientific">Halopiger xanaduensis (strain DSM 18323 / JCM 14033 / SH-6)</name>
    <dbReference type="NCBI Taxonomy" id="797210"/>
    <lineage>
        <taxon>Archaea</taxon>
        <taxon>Methanobacteriati</taxon>
        <taxon>Methanobacteriota</taxon>
        <taxon>Stenosarchaea group</taxon>
        <taxon>Halobacteria</taxon>
        <taxon>Halobacteriales</taxon>
        <taxon>Natrialbaceae</taxon>
        <taxon>Halopiger</taxon>
    </lineage>
</organism>
<dbReference type="PANTHER" id="PTHR43304">
    <property type="entry name" value="PHYTOCHROME-LIKE PROTEIN CPH1"/>
    <property type="match status" value="1"/>
</dbReference>
<dbReference type="STRING" id="797210.Halxa_1872"/>
<dbReference type="SUPFAM" id="SSF55781">
    <property type="entry name" value="GAF domain-like"/>
    <property type="match status" value="1"/>
</dbReference>
<dbReference type="Gene3D" id="3.30.450.40">
    <property type="match status" value="1"/>
</dbReference>
<dbReference type="InterPro" id="IPR013767">
    <property type="entry name" value="PAS_fold"/>
</dbReference>
<dbReference type="InterPro" id="IPR004358">
    <property type="entry name" value="Sig_transdc_His_kin-like_C"/>
</dbReference>
<dbReference type="eggNOG" id="arCOG06712">
    <property type="taxonomic scope" value="Archaea"/>
</dbReference>
<keyword evidence="7" id="KW-0808">Transferase</keyword>
<dbReference type="InterPro" id="IPR005467">
    <property type="entry name" value="His_kinase_dom"/>
</dbReference>
<dbReference type="HOGENOM" id="CLU_000445_114_71_2"/>
<evidence type="ECO:0000259" key="16">
    <source>
        <dbReference type="PROSITE" id="PS50113"/>
    </source>
</evidence>
<dbReference type="SMART" id="SM00388">
    <property type="entry name" value="HisKA"/>
    <property type="match status" value="1"/>
</dbReference>